<comment type="caution">
    <text evidence="1">The sequence shown here is derived from an EMBL/GenBank/DDBJ whole genome shotgun (WGS) entry which is preliminary data.</text>
</comment>
<reference evidence="1 2" key="1">
    <citation type="submission" date="2015-01" db="EMBL/GenBank/DDBJ databases">
        <title>Evolution of Trichinella species and genotypes.</title>
        <authorList>
            <person name="Korhonen P.K."/>
            <person name="Edoardo P."/>
            <person name="Giuseppe L.R."/>
            <person name="Gasser R.B."/>
        </authorList>
    </citation>
    <scope>NUCLEOTIDE SEQUENCE [LARGE SCALE GENOMIC DNA]</scope>
    <source>
        <strain evidence="1">ISS1029</strain>
    </source>
</reference>
<proteinExistence type="predicted"/>
<dbReference type="PROSITE" id="PS51257">
    <property type="entry name" value="PROKAR_LIPOPROTEIN"/>
    <property type="match status" value="1"/>
</dbReference>
<dbReference type="Proteomes" id="UP000055024">
    <property type="component" value="Unassembled WGS sequence"/>
</dbReference>
<dbReference type="EMBL" id="JYDP01000144">
    <property type="protein sequence ID" value="KRZ05209.1"/>
    <property type="molecule type" value="Genomic_DNA"/>
</dbReference>
<evidence type="ECO:0000313" key="2">
    <source>
        <dbReference type="Proteomes" id="UP000055024"/>
    </source>
</evidence>
<keyword evidence="2" id="KW-1185">Reference proteome</keyword>
<dbReference type="AlphaFoldDB" id="A0A0V1H408"/>
<organism evidence="1 2">
    <name type="scientific">Trichinella zimbabwensis</name>
    <dbReference type="NCBI Taxonomy" id="268475"/>
    <lineage>
        <taxon>Eukaryota</taxon>
        <taxon>Metazoa</taxon>
        <taxon>Ecdysozoa</taxon>
        <taxon>Nematoda</taxon>
        <taxon>Enoplea</taxon>
        <taxon>Dorylaimia</taxon>
        <taxon>Trichinellida</taxon>
        <taxon>Trichinellidae</taxon>
        <taxon>Trichinella</taxon>
    </lineage>
</organism>
<protein>
    <submittedName>
        <fullName evidence="1">Uncharacterized protein</fullName>
    </submittedName>
</protein>
<sequence length="61" mass="7437">MEVRILILLLITLSCYVRTKIIVFCVIRMLVVIVKFREYWANRTSCRLEQKQFSKIRFLNK</sequence>
<gene>
    <name evidence="1" type="ORF">T11_4850</name>
</gene>
<name>A0A0V1H408_9BILA</name>
<accession>A0A0V1H408</accession>
<evidence type="ECO:0000313" key="1">
    <source>
        <dbReference type="EMBL" id="KRZ05209.1"/>
    </source>
</evidence>